<accession>A0A8H5CP39</accession>
<proteinExistence type="inferred from homology"/>
<feature type="transmembrane region" description="Helical" evidence="5">
    <location>
        <begin position="169"/>
        <end position="196"/>
    </location>
</feature>
<comment type="function">
    <text evidence="5">Involved in the import of GDP-mannose from the cytoplasm into the Golgi lumen.</text>
</comment>
<evidence type="ECO:0000256" key="1">
    <source>
        <dbReference type="ARBA" id="ARBA00004141"/>
    </source>
</evidence>
<dbReference type="EMBL" id="JAACJM010000113">
    <property type="protein sequence ID" value="KAF5345320.1"/>
    <property type="molecule type" value="Genomic_DNA"/>
</dbReference>
<comment type="subcellular location">
    <subcellularLocation>
        <location evidence="5">Golgi apparatus membrane</location>
        <topology evidence="5">Multi-pass membrane protein</topology>
    </subcellularLocation>
    <subcellularLocation>
        <location evidence="5">Cytoplasmic vesicle membrane</location>
        <topology evidence="5">Multi-pass membrane protein</topology>
    </subcellularLocation>
    <subcellularLocation>
        <location evidence="5">Endoplasmic reticulum membrane</location>
        <topology evidence="5">Multi-pass membrane protein</topology>
    </subcellularLocation>
    <subcellularLocation>
        <location evidence="1">Membrane</location>
        <topology evidence="1">Multi-pass membrane protein</topology>
    </subcellularLocation>
</comment>
<evidence type="ECO:0000256" key="5">
    <source>
        <dbReference type="RuleBase" id="RU367097"/>
    </source>
</evidence>
<evidence type="ECO:0000256" key="6">
    <source>
        <dbReference type="SAM" id="MobiDB-lite"/>
    </source>
</evidence>
<dbReference type="InterPro" id="IPR050186">
    <property type="entry name" value="TPT_transporter"/>
</dbReference>
<name>A0A8H5CP39_9AGAR</name>
<gene>
    <name evidence="7" type="ORF">D9758_008495</name>
</gene>
<keyword evidence="4 5" id="KW-0472">Membrane</keyword>
<reference evidence="7 8" key="1">
    <citation type="journal article" date="2020" name="ISME J.">
        <title>Uncovering the hidden diversity of litter-decomposition mechanisms in mushroom-forming fungi.</title>
        <authorList>
            <person name="Floudas D."/>
            <person name="Bentzer J."/>
            <person name="Ahren D."/>
            <person name="Johansson T."/>
            <person name="Persson P."/>
            <person name="Tunlid A."/>
        </authorList>
    </citation>
    <scope>NUCLEOTIDE SEQUENCE [LARGE SCALE GENOMIC DNA]</scope>
    <source>
        <strain evidence="7 8">CBS 291.85</strain>
    </source>
</reference>
<feature type="transmembrane region" description="Helical" evidence="5">
    <location>
        <begin position="202"/>
        <end position="220"/>
    </location>
</feature>
<dbReference type="AlphaFoldDB" id="A0A8H5CP39"/>
<comment type="caution">
    <text evidence="7">The sequence shown here is derived from an EMBL/GenBank/DDBJ whole genome shotgun (WGS) entry which is preliminary data.</text>
</comment>
<dbReference type="InterPro" id="IPR037185">
    <property type="entry name" value="EmrE-like"/>
</dbReference>
<dbReference type="OrthoDB" id="18894at2759"/>
<dbReference type="Proteomes" id="UP000559256">
    <property type="component" value="Unassembled WGS sequence"/>
</dbReference>
<feature type="transmembrane region" description="Helical" evidence="5">
    <location>
        <begin position="85"/>
        <end position="105"/>
    </location>
</feature>
<evidence type="ECO:0000256" key="3">
    <source>
        <dbReference type="ARBA" id="ARBA00022989"/>
    </source>
</evidence>
<feature type="transmembrane region" description="Helical" evidence="5">
    <location>
        <begin position="125"/>
        <end position="148"/>
    </location>
</feature>
<comment type="similarity">
    <text evidence="5">Belongs to the TPT transporter family. SLC35D subfamily.</text>
</comment>
<dbReference type="GO" id="GO:0030659">
    <property type="term" value="C:cytoplasmic vesicle membrane"/>
    <property type="evidence" value="ECO:0007669"/>
    <property type="project" value="UniProtKB-SubCell"/>
</dbReference>
<organism evidence="7 8">
    <name type="scientific">Tetrapyrgos nigripes</name>
    <dbReference type="NCBI Taxonomy" id="182062"/>
    <lineage>
        <taxon>Eukaryota</taxon>
        <taxon>Fungi</taxon>
        <taxon>Dikarya</taxon>
        <taxon>Basidiomycota</taxon>
        <taxon>Agaricomycotina</taxon>
        <taxon>Agaricomycetes</taxon>
        <taxon>Agaricomycetidae</taxon>
        <taxon>Agaricales</taxon>
        <taxon>Marasmiineae</taxon>
        <taxon>Marasmiaceae</taxon>
        <taxon>Tetrapyrgos</taxon>
    </lineage>
</organism>
<evidence type="ECO:0000313" key="8">
    <source>
        <dbReference type="Proteomes" id="UP000559256"/>
    </source>
</evidence>
<dbReference type="GO" id="GO:0005789">
    <property type="term" value="C:endoplasmic reticulum membrane"/>
    <property type="evidence" value="ECO:0007669"/>
    <property type="project" value="UniProtKB-SubCell"/>
</dbReference>
<evidence type="ECO:0000256" key="2">
    <source>
        <dbReference type="ARBA" id="ARBA00022692"/>
    </source>
</evidence>
<dbReference type="SUPFAM" id="SSF103481">
    <property type="entry name" value="Multidrug resistance efflux transporter EmrE"/>
    <property type="match status" value="1"/>
</dbReference>
<keyword evidence="8" id="KW-1185">Reference proteome</keyword>
<feature type="transmembrane region" description="Helical" evidence="5">
    <location>
        <begin position="45"/>
        <end position="64"/>
    </location>
</feature>
<evidence type="ECO:0000256" key="4">
    <source>
        <dbReference type="ARBA" id="ARBA00023136"/>
    </source>
</evidence>
<keyword evidence="5" id="KW-0256">Endoplasmic reticulum</keyword>
<keyword evidence="5" id="KW-0762">Sugar transport</keyword>
<evidence type="ECO:0000313" key="7">
    <source>
        <dbReference type="EMBL" id="KAF5345320.1"/>
    </source>
</evidence>
<keyword evidence="5" id="KW-0968">Cytoplasmic vesicle</keyword>
<keyword evidence="5" id="KW-0333">Golgi apparatus</keyword>
<dbReference type="GO" id="GO:0000139">
    <property type="term" value="C:Golgi membrane"/>
    <property type="evidence" value="ECO:0007669"/>
    <property type="project" value="UniProtKB-SubCell"/>
</dbReference>
<keyword evidence="3 5" id="KW-1133">Transmembrane helix</keyword>
<sequence>MVKSSSLIFVLLFAFLFHLERFSWQLVAVIFLICAGVLLMVATETHFILGGFVLVLSASGLGGLRWALTQLLLQNKKMGMDNPAATVFWLSPVMAVTLFIISAIVEDWGALFKSDFFSSFGQTLATILLLVAPGVLAFCMVISEFYIIQRAGVVPMSIAGIAKEGESSILTTGLVFRLRLTFIRLVTTITISSWFFGDELTPLNITGVAITFCGIALFAYHKYRKSLQSTVPLDGHGNPMADGLDDVVELDETMRLTLRRDSEEYSDNESRYPRVLFSADEITEGRLKESSGDTGEPDGLAQVGTSRI</sequence>
<protein>
    <recommendedName>
        <fullName evidence="5">GDP-mannose transporter</fullName>
        <shortName evidence="5">GMT</shortName>
    </recommendedName>
</protein>
<keyword evidence="2 5" id="KW-0812">Transmembrane</keyword>
<comment type="subunit">
    <text evidence="5">Homooligomer.</text>
</comment>
<feature type="region of interest" description="Disordered" evidence="6">
    <location>
        <begin position="285"/>
        <end position="308"/>
    </location>
</feature>
<keyword evidence="5" id="KW-0813">Transport</keyword>
<dbReference type="PANTHER" id="PTHR11132">
    <property type="entry name" value="SOLUTE CARRIER FAMILY 35"/>
    <property type="match status" value="1"/>
</dbReference>